<evidence type="ECO:0000256" key="3">
    <source>
        <dbReference type="ARBA" id="ARBA00022896"/>
    </source>
</evidence>
<gene>
    <name evidence="8" type="ORF">RB2654_19218</name>
</gene>
<dbReference type="GO" id="GO:0051213">
    <property type="term" value="F:dioxygenase activity"/>
    <property type="evidence" value="ECO:0007669"/>
    <property type="project" value="UniProtKB-KW"/>
</dbReference>
<dbReference type="RefSeq" id="WP_008334578.1">
    <property type="nucleotide sequence ID" value="NZ_CH902578.1"/>
</dbReference>
<evidence type="ECO:0000313" key="9">
    <source>
        <dbReference type="Proteomes" id="UP000002931"/>
    </source>
</evidence>
<sequence length="362" mass="39963">MTEFMSPGPGHPAPFFKARSTRNPRFTFDTSAGRYLLLCFFHDAAHPVARAALAAAHDRPDLFDDRFASFFGVSTSPADEAEGRVSHRFPGYRQFWDFDLVISRLYGAANDKGDKRGLWVLIDPTLRVIASLRFGPDGAGHEAALDLLAQQPPPDRFAGIPLQAPVLYLPRVFEPELCTRLIELFDETGGQSSGFMTQENGRTVYKQDASHKVRRDITLTDEALIGTIQNRIVNRVVPEIAKVHQFHVTRMERYIVSCYGAEEGGHFNPHRDNTTSGTAHRRFAVSINLNDDFEGGEVSFPEYGPQSFKAPPGGAVVFSCSLLHAVSTVTRGSRYAFLPFLYDDAAAAIRNQNAGLVGEAQG</sequence>
<dbReference type="PROSITE" id="PS51471">
    <property type="entry name" value="FE2OG_OXY"/>
    <property type="match status" value="1"/>
</dbReference>
<evidence type="ECO:0000259" key="7">
    <source>
        <dbReference type="PROSITE" id="PS51471"/>
    </source>
</evidence>
<dbReference type="GO" id="GO:0031418">
    <property type="term" value="F:L-ascorbic acid binding"/>
    <property type="evidence" value="ECO:0007669"/>
    <property type="project" value="UniProtKB-KW"/>
</dbReference>
<keyword evidence="6" id="KW-0408">Iron</keyword>
<dbReference type="HOGENOM" id="CLU_062430_0_0_5"/>
<dbReference type="SUPFAM" id="SSF51197">
    <property type="entry name" value="Clavaminate synthase-like"/>
    <property type="match status" value="1"/>
</dbReference>
<comment type="cofactor">
    <cofactor evidence="1">
        <name>L-ascorbate</name>
        <dbReference type="ChEBI" id="CHEBI:38290"/>
    </cofactor>
</comment>
<dbReference type="Gene3D" id="2.60.120.620">
    <property type="entry name" value="q2cbj1_9rhob like domain"/>
    <property type="match status" value="1"/>
</dbReference>
<proteinExistence type="predicted"/>
<evidence type="ECO:0000256" key="2">
    <source>
        <dbReference type="ARBA" id="ARBA00022723"/>
    </source>
</evidence>
<evidence type="ECO:0000256" key="5">
    <source>
        <dbReference type="ARBA" id="ARBA00023002"/>
    </source>
</evidence>
<accession>A3VA04</accession>
<reference evidence="8 9" key="1">
    <citation type="journal article" date="2010" name="J. Bacteriol.">
        <title>Genome sequences of Pelagibaca bermudensis HTCC2601T and Maritimibacter alkaliphilus HTCC2654T, the type strains of two marine Roseobacter genera.</title>
        <authorList>
            <person name="Thrash J.C."/>
            <person name="Cho J.C."/>
            <person name="Ferriera S."/>
            <person name="Johnson J."/>
            <person name="Vergin K.L."/>
            <person name="Giovannoni S.J."/>
        </authorList>
    </citation>
    <scope>NUCLEOTIDE SEQUENCE [LARGE SCALE GENOMIC DNA]</scope>
    <source>
        <strain evidence="8 9">HTCC2654</strain>
    </source>
</reference>
<evidence type="ECO:0000313" key="8">
    <source>
        <dbReference type="EMBL" id="EAQ14745.1"/>
    </source>
</evidence>
<dbReference type="InterPro" id="IPR005123">
    <property type="entry name" value="Oxoglu/Fe-dep_dioxygenase_dom"/>
</dbReference>
<dbReference type="Gene3D" id="3.40.30.10">
    <property type="entry name" value="Glutaredoxin"/>
    <property type="match status" value="1"/>
</dbReference>
<keyword evidence="3" id="KW-0847">Vitamin C</keyword>
<dbReference type="InterPro" id="IPR036249">
    <property type="entry name" value="Thioredoxin-like_sf"/>
</dbReference>
<organism evidence="8 9">
    <name type="scientific">Maritimibacter alkaliphilus HTCC2654</name>
    <dbReference type="NCBI Taxonomy" id="314271"/>
    <lineage>
        <taxon>Bacteria</taxon>
        <taxon>Pseudomonadati</taxon>
        <taxon>Pseudomonadota</taxon>
        <taxon>Alphaproteobacteria</taxon>
        <taxon>Rhodobacterales</taxon>
        <taxon>Roseobacteraceae</taxon>
        <taxon>Maritimibacter</taxon>
    </lineage>
</organism>
<name>A3VA04_9RHOB</name>
<dbReference type="EMBL" id="AAMT01000001">
    <property type="protein sequence ID" value="EAQ14745.1"/>
    <property type="molecule type" value="Genomic_DNA"/>
</dbReference>
<dbReference type="eggNOG" id="COG3128">
    <property type="taxonomic scope" value="Bacteria"/>
</dbReference>
<dbReference type="Proteomes" id="UP000002931">
    <property type="component" value="Unassembled WGS sequence"/>
</dbReference>
<dbReference type="Pfam" id="PF13640">
    <property type="entry name" value="2OG-FeII_Oxy_3"/>
    <property type="match status" value="1"/>
</dbReference>
<dbReference type="InterPro" id="IPR044862">
    <property type="entry name" value="Pro_4_hyd_alph_FE2OG_OXY"/>
</dbReference>
<dbReference type="InterPro" id="IPR006620">
    <property type="entry name" value="Pro_4_hyd_alph"/>
</dbReference>
<keyword evidence="9" id="KW-1185">Reference proteome</keyword>
<dbReference type="AlphaFoldDB" id="A3VA04"/>
<dbReference type="SUPFAM" id="SSF52833">
    <property type="entry name" value="Thioredoxin-like"/>
    <property type="match status" value="1"/>
</dbReference>
<dbReference type="GO" id="GO:0005506">
    <property type="term" value="F:iron ion binding"/>
    <property type="evidence" value="ECO:0007669"/>
    <property type="project" value="InterPro"/>
</dbReference>
<feature type="domain" description="Fe2OG dioxygenase" evidence="7">
    <location>
        <begin position="245"/>
        <end position="344"/>
    </location>
</feature>
<evidence type="ECO:0000256" key="4">
    <source>
        <dbReference type="ARBA" id="ARBA00022964"/>
    </source>
</evidence>
<evidence type="ECO:0000256" key="6">
    <source>
        <dbReference type="ARBA" id="ARBA00023004"/>
    </source>
</evidence>
<keyword evidence="2" id="KW-0479">Metal-binding</keyword>
<keyword evidence="5" id="KW-0560">Oxidoreductase</keyword>
<keyword evidence="4" id="KW-0223">Dioxygenase</keyword>
<protein>
    <recommendedName>
        <fullName evidence="7">Fe2OG dioxygenase domain-containing protein</fullName>
    </recommendedName>
</protein>
<dbReference type="SMART" id="SM00702">
    <property type="entry name" value="P4Hc"/>
    <property type="match status" value="1"/>
</dbReference>
<comment type="caution">
    <text evidence="8">The sequence shown here is derived from an EMBL/GenBank/DDBJ whole genome shotgun (WGS) entry which is preliminary data.</text>
</comment>
<dbReference type="GO" id="GO:0016705">
    <property type="term" value="F:oxidoreductase activity, acting on paired donors, with incorporation or reduction of molecular oxygen"/>
    <property type="evidence" value="ECO:0007669"/>
    <property type="project" value="InterPro"/>
</dbReference>
<evidence type="ECO:0000256" key="1">
    <source>
        <dbReference type="ARBA" id="ARBA00001961"/>
    </source>
</evidence>
<dbReference type="STRING" id="314271.RB2654_19218"/>